<dbReference type="PATRIC" id="fig|1237085.11.peg.878"/>
<keyword evidence="3" id="KW-1185">Reference proteome</keyword>
<dbReference type="EMBL" id="CP002408">
    <property type="protein sequence ID" value="AFU57860.1"/>
    <property type="molecule type" value="Genomic_DNA"/>
</dbReference>
<dbReference type="RefSeq" id="WP_015018405.1">
    <property type="nucleotide sequence ID" value="NC_018719.1"/>
</dbReference>
<dbReference type="Gene3D" id="3.40.50.1010">
    <property type="entry name" value="5'-nuclease"/>
    <property type="match status" value="1"/>
</dbReference>
<dbReference type="Pfam" id="PF01850">
    <property type="entry name" value="PIN"/>
    <property type="match status" value="1"/>
</dbReference>
<feature type="domain" description="PIN" evidence="1">
    <location>
        <begin position="7"/>
        <end position="119"/>
    </location>
</feature>
<dbReference type="SUPFAM" id="SSF88723">
    <property type="entry name" value="PIN domain-like"/>
    <property type="match status" value="1"/>
</dbReference>
<dbReference type="GeneID" id="13795313"/>
<dbReference type="InterPro" id="IPR002716">
    <property type="entry name" value="PIN_dom"/>
</dbReference>
<evidence type="ECO:0000313" key="3">
    <source>
        <dbReference type="Proteomes" id="UP000008037"/>
    </source>
</evidence>
<evidence type="ECO:0000259" key="1">
    <source>
        <dbReference type="Pfam" id="PF01850"/>
    </source>
</evidence>
<dbReference type="HOGENOM" id="CLU_1987739_0_0_2"/>
<sequence length="125" mass="14696">MASYYYDSYTIIEFLDKNQKYKEYFTEHRGILTALNLMEVSYSLQKHFGFRSTAEHLEPFLPYVVTFDLSDIDAAMKLRLALEKNKKLNISYVDALGYHLAKKHNVLFLTGDRHFKGLDNVEFVK</sequence>
<organism evidence="2 3">
    <name type="scientific">Nitrososphaera gargensis (strain Ga9.2)</name>
    <dbReference type="NCBI Taxonomy" id="1237085"/>
    <lineage>
        <taxon>Archaea</taxon>
        <taxon>Nitrososphaerota</taxon>
        <taxon>Nitrososphaeria</taxon>
        <taxon>Nitrososphaerales</taxon>
        <taxon>Nitrososphaeraceae</taxon>
        <taxon>Nitrososphaera</taxon>
    </lineage>
</organism>
<dbReference type="BioCyc" id="CNIT1237085:G1324-916-MONOMER"/>
<protein>
    <submittedName>
        <fullName evidence="2">Putative PIN domain protein</fullName>
    </submittedName>
</protein>
<evidence type="ECO:0000313" key="2">
    <source>
        <dbReference type="EMBL" id="AFU57860.1"/>
    </source>
</evidence>
<dbReference type="Proteomes" id="UP000008037">
    <property type="component" value="Chromosome"/>
</dbReference>
<gene>
    <name evidence="2" type="ordered locus">Ngar_c09180</name>
</gene>
<dbReference type="InParanoid" id="K0IDR4"/>
<reference evidence="2 3" key="1">
    <citation type="journal article" date="2012" name="Environ. Microbiol.">
        <title>The genome of the ammonia-oxidizing Candidatus Nitrososphaera gargensis: insights into metabolic versatility and environmental adaptations.</title>
        <authorList>
            <person name="Spang A."/>
            <person name="Poehlein A."/>
            <person name="Offre P."/>
            <person name="Zumbragel S."/>
            <person name="Haider S."/>
            <person name="Rychlik N."/>
            <person name="Nowka B."/>
            <person name="Schmeisser C."/>
            <person name="Lebedeva E.V."/>
            <person name="Rattei T."/>
            <person name="Bohm C."/>
            <person name="Schmid M."/>
            <person name="Galushko A."/>
            <person name="Hatzenpichler R."/>
            <person name="Weinmaier T."/>
            <person name="Daniel R."/>
            <person name="Schleper C."/>
            <person name="Spieck E."/>
            <person name="Streit W."/>
            <person name="Wagner M."/>
        </authorList>
    </citation>
    <scope>NUCLEOTIDE SEQUENCE [LARGE SCALE GENOMIC DNA]</scope>
    <source>
        <strain evidence="3">Ga9.2</strain>
    </source>
</reference>
<dbReference type="InterPro" id="IPR029060">
    <property type="entry name" value="PIN-like_dom_sf"/>
</dbReference>
<dbReference type="KEGG" id="nga:Ngar_c09180"/>
<proteinExistence type="predicted"/>
<dbReference type="AlphaFoldDB" id="K0IDR4"/>
<name>K0IDR4_NITGG</name>
<dbReference type="OrthoDB" id="94926at2157"/>
<accession>K0IDR4</accession>